<protein>
    <submittedName>
        <fullName evidence="2">Membrane dipeptidase</fullName>
    </submittedName>
</protein>
<dbReference type="RefSeq" id="WP_081152655.1">
    <property type="nucleotide sequence ID" value="NZ_CP020465.1"/>
</dbReference>
<gene>
    <name evidence="2" type="ORF">B5D82_15015</name>
</gene>
<dbReference type="PANTHER" id="PTHR10443:SF12">
    <property type="entry name" value="DIPEPTIDASE"/>
    <property type="match status" value="1"/>
</dbReference>
<dbReference type="Proteomes" id="UP000202259">
    <property type="component" value="Chromosome"/>
</dbReference>
<dbReference type="EMBL" id="CP020465">
    <property type="protein sequence ID" value="ASP48964.1"/>
    <property type="molecule type" value="Genomic_DNA"/>
</dbReference>
<dbReference type="InterPro" id="IPR008257">
    <property type="entry name" value="Pept_M19"/>
</dbReference>
<dbReference type="GO" id="GO:0070573">
    <property type="term" value="F:metallodipeptidase activity"/>
    <property type="evidence" value="ECO:0007669"/>
    <property type="project" value="InterPro"/>
</dbReference>
<dbReference type="AlphaFoldDB" id="A0A222GC79"/>
<dbReference type="CDD" id="cd01301">
    <property type="entry name" value="rDP_like"/>
    <property type="match status" value="1"/>
</dbReference>
<dbReference type="PANTHER" id="PTHR10443">
    <property type="entry name" value="MICROSOMAL DIPEPTIDASE"/>
    <property type="match status" value="1"/>
</dbReference>
<dbReference type="Gene3D" id="3.20.20.140">
    <property type="entry name" value="Metal-dependent hydrolases"/>
    <property type="match status" value="1"/>
</dbReference>
<dbReference type="InterPro" id="IPR032466">
    <property type="entry name" value="Metal_Hydrolase"/>
</dbReference>
<keyword evidence="1" id="KW-0732">Signal</keyword>
<dbReference type="OrthoDB" id="9804920at2"/>
<dbReference type="PROSITE" id="PS51365">
    <property type="entry name" value="RENAL_DIPEPTIDASE_2"/>
    <property type="match status" value="1"/>
</dbReference>
<evidence type="ECO:0000313" key="2">
    <source>
        <dbReference type="EMBL" id="ASP48964.1"/>
    </source>
</evidence>
<name>A0A222GC79_9GAMM</name>
<dbReference type="SUPFAM" id="SSF51556">
    <property type="entry name" value="Metallo-dependent hydrolases"/>
    <property type="match status" value="1"/>
</dbReference>
<feature type="signal peptide" evidence="1">
    <location>
        <begin position="1"/>
        <end position="22"/>
    </location>
</feature>
<dbReference type="KEGG" id="cber:B5D82_15015"/>
<dbReference type="GO" id="GO:0006508">
    <property type="term" value="P:proteolysis"/>
    <property type="evidence" value="ECO:0007669"/>
    <property type="project" value="InterPro"/>
</dbReference>
<evidence type="ECO:0000313" key="3">
    <source>
        <dbReference type="Proteomes" id="UP000202259"/>
    </source>
</evidence>
<dbReference type="Pfam" id="PF01244">
    <property type="entry name" value="Peptidase_M19"/>
    <property type="match status" value="1"/>
</dbReference>
<keyword evidence="3" id="KW-1185">Reference proteome</keyword>
<accession>A0A222GC79</accession>
<proteinExistence type="predicted"/>
<evidence type="ECO:0000256" key="1">
    <source>
        <dbReference type="SAM" id="SignalP"/>
    </source>
</evidence>
<organism evidence="2 3">
    <name type="scientific">Cognaticolwellia beringensis</name>
    <dbReference type="NCBI Taxonomy" id="1967665"/>
    <lineage>
        <taxon>Bacteria</taxon>
        <taxon>Pseudomonadati</taxon>
        <taxon>Pseudomonadota</taxon>
        <taxon>Gammaproteobacteria</taxon>
        <taxon>Alteromonadales</taxon>
        <taxon>Colwelliaceae</taxon>
        <taxon>Cognaticolwellia</taxon>
    </lineage>
</organism>
<feature type="chain" id="PRO_5012397774" evidence="1">
    <location>
        <begin position="23"/>
        <end position="403"/>
    </location>
</feature>
<sequence length="403" mass="44009">MNKQLSITIVIALLLNTASTLANSTTLTAKQLAKKAIIVDTHIDAPSKLLAEWGDLGSTSPSREFDYPSAYSGGLNVAFMSIYTSASDDQQGKAKQIAHTQIDSIEALIARHPNKFGLLSSPKDIERLKTENRVLLALGMENGAPIEDDINQVGKFFKRGVRYITLAHSASNRISDSSYDPRRQWNGLSPFGKKVVSEMNRLGMIVDVSHLSDKAVKDVLLLSKVPVIASHSAFRHFTPGFERNISDELARAIAAKGGVIQISFGIPFINRKSADDLQAFFKEKAAIAKQNQAAIVSGTELIDEQSFDKNWWDKHPMPVTPIDAVLNQFDYAIKLVGIDHVGIGSDFDGVQGALPEGLKSVADYPNLIVGLQTRGYSDEQITKLLGGNFLRVWTEIESGAEKS</sequence>
<reference evidence="2 3" key="1">
    <citation type="submission" date="2017-08" db="EMBL/GenBank/DDBJ databases">
        <title>Complete genome of Colwellia sp. NB097-1, a psychrophile bacterium ioslated from Bering Sea.</title>
        <authorList>
            <person name="Chen X."/>
        </authorList>
    </citation>
    <scope>NUCLEOTIDE SEQUENCE [LARGE SCALE GENOMIC DNA]</scope>
    <source>
        <strain evidence="2 3">NB097-1</strain>
    </source>
</reference>